<dbReference type="GO" id="GO:0015012">
    <property type="term" value="P:heparan sulfate proteoglycan biosynthetic process"/>
    <property type="evidence" value="ECO:0007669"/>
    <property type="project" value="UniProtKB-UniPathway"/>
</dbReference>
<protein>
    <recommendedName>
        <fullName evidence="5">[heparan sulfate]-glucosamine N-sulfotransferase</fullName>
        <ecNumber evidence="5">2.8.2.8</ecNumber>
    </recommendedName>
</protein>
<dbReference type="InterPro" id="IPR056793">
    <property type="entry name" value="HSNSD_N"/>
</dbReference>
<dbReference type="PANTHER" id="PTHR10605:SF56">
    <property type="entry name" value="BIFUNCTIONAL HEPARAN SULFATE N-DEACETYLASE_N-SULFOTRANSFERASE"/>
    <property type="match status" value="1"/>
</dbReference>
<feature type="domain" description="Heparan sulfate-N-deacetylase N-terminal" evidence="22">
    <location>
        <begin position="92"/>
        <end position="302"/>
    </location>
</feature>
<feature type="binding site" evidence="17">
    <location>
        <begin position="799"/>
        <end position="803"/>
    </location>
    <ligand>
        <name>3'-phosphoadenylyl sulfate</name>
        <dbReference type="ChEBI" id="CHEBI:58339"/>
    </ligand>
</feature>
<dbReference type="Gene3D" id="3.40.50.300">
    <property type="entry name" value="P-loop containing nucleotide triphosphate hydrolases"/>
    <property type="match status" value="1"/>
</dbReference>
<evidence type="ECO:0000313" key="23">
    <source>
        <dbReference type="EMBL" id="KRY49914.1"/>
    </source>
</evidence>
<dbReference type="InterPro" id="IPR027417">
    <property type="entry name" value="P-loop_NTPase"/>
</dbReference>
<feature type="domain" description="Sulfotransferase" evidence="20">
    <location>
        <begin position="574"/>
        <end position="786"/>
    </location>
</feature>
<keyword evidence="9" id="KW-0735">Signal-anchor</keyword>
<feature type="active site" description="For sulfotransferase activity" evidence="16">
    <location>
        <position position="583"/>
    </location>
</feature>
<evidence type="ECO:0000256" key="6">
    <source>
        <dbReference type="ARBA" id="ARBA00022679"/>
    </source>
</evidence>
<evidence type="ECO:0000256" key="16">
    <source>
        <dbReference type="PIRSR" id="PIRSR637359-1"/>
    </source>
</evidence>
<dbReference type="EMBL" id="JYDI01000163">
    <property type="protein sequence ID" value="KRY49914.1"/>
    <property type="molecule type" value="Genomic_DNA"/>
</dbReference>
<evidence type="ECO:0000256" key="9">
    <source>
        <dbReference type="ARBA" id="ARBA00022968"/>
    </source>
</evidence>
<keyword evidence="11" id="KW-0333">Golgi apparatus</keyword>
<evidence type="ECO:0000256" key="3">
    <source>
        <dbReference type="ARBA" id="ARBA00005093"/>
    </source>
</evidence>
<dbReference type="GO" id="GO:0015016">
    <property type="term" value="F:heparan sulfate N-sulfotransferase activity"/>
    <property type="evidence" value="ECO:0007669"/>
    <property type="project" value="UniProtKB-EC"/>
</dbReference>
<accession>A0A0V1CKR9</accession>
<dbReference type="GO" id="GO:0019213">
    <property type="term" value="F:deacetylase activity"/>
    <property type="evidence" value="ECO:0007669"/>
    <property type="project" value="TreeGrafter"/>
</dbReference>
<keyword evidence="13 18" id="KW-1015">Disulfide bond</keyword>
<feature type="binding site" evidence="17">
    <location>
        <position position="679"/>
    </location>
    <ligand>
        <name>3'-phosphoadenylyl sulfate</name>
        <dbReference type="ChEBI" id="CHEBI:58339"/>
    </ligand>
</feature>
<comment type="similarity">
    <text evidence="4">Belongs to the sulfotransferase 1 family. NDST subfamily.</text>
</comment>
<dbReference type="Pfam" id="PF00685">
    <property type="entry name" value="Sulfotransfer_1"/>
    <property type="match status" value="1"/>
</dbReference>
<dbReference type="InterPro" id="IPR000863">
    <property type="entry name" value="Sulfotransferase_dom"/>
</dbReference>
<evidence type="ECO:0000256" key="2">
    <source>
        <dbReference type="ARBA" id="ARBA00004841"/>
    </source>
</evidence>
<organism evidence="23 24">
    <name type="scientific">Trichinella britovi</name>
    <name type="common">Parasitic roundworm</name>
    <dbReference type="NCBI Taxonomy" id="45882"/>
    <lineage>
        <taxon>Eukaryota</taxon>
        <taxon>Metazoa</taxon>
        <taxon>Ecdysozoa</taxon>
        <taxon>Nematoda</taxon>
        <taxon>Enoplea</taxon>
        <taxon>Dorylaimia</taxon>
        <taxon>Trichinellida</taxon>
        <taxon>Trichinellidae</taxon>
        <taxon>Trichinella</taxon>
    </lineage>
</organism>
<sequence length="859" mass="100422">MIRRRSNWRLLCYLLFARTLKYCTVRRQVWFLFLAALITCYFGYQWHGRFDVAYSPVTLPFYNCPANALVDQTLMSGGVFSVPREQFNSKCDSKILLLVENQYSALGQQIKTVLNYLKVPYKVQAVRKTLPSLTNLARGRYMIIIFENFYRYINMNHWNRQLLDKYCKEFGASIVAFMPNKSDDQDEFDPVKLLGFPLYVQKQRRFANASLSDISQLLYIAKRGSHFPGPVGNSSNWVGFQPNHSTYKPVMFARDVSNANDVQSLVLLDNGEFDGIRRLLFGNDLNSFWPLKLLFLDGLRFLSFGKIQLPLVRYLQIDIDDIFVGQENGKITKADVEELLRSQERMKKYVANFVYNLGFCGRFYGRGNDLDRSGDEMLIEKAADFRWFPHQWRHAKAHQLNSTVFLSQMLQNLQFAESIWKIRVTSTEQYPHLKPASLRRGFVYKDIMVMPRQTCGLYTHTIFIEQFPGGKERLDESIFGGELFYTFVFNPFLIFMTHQANYAKDRLAVYTFENAVRFIRCWTNLKLQTIATLEMAEKYFQMYPQEVNPVWGNPCSDQRHAELLSTKNLCKQFPDAIIVGPQKTGSTALYTFLKLHPLVNSSLSHPKTFEEVQFFCGRNYLHGINAYSEYFPPRQEKTLLFEKSATYFDCDLAPLRVHSLLPRAKIIMIVISPIKRAYSWFQHMKAHNDPTALKNDFIDVLQSKENGPPEMWKFRQRCLTPGHYAHHIEHWLAHFPAKQIHIVDGEALQQRPAVVMTHLLDFLELPDMDYNEKLVYNTKKGFFCIREEFNRTRCLGKSKGRSYSPPSEDVRRYLINYYKTHNIAFHRLLLRLGYETPTWLQQELQESIINVTFHALLGS</sequence>
<dbReference type="SUPFAM" id="SSF52540">
    <property type="entry name" value="P-loop containing nucleoside triphosphate hydrolases"/>
    <property type="match status" value="1"/>
</dbReference>
<evidence type="ECO:0000256" key="14">
    <source>
        <dbReference type="ARBA" id="ARBA00023180"/>
    </source>
</evidence>
<evidence type="ECO:0000256" key="5">
    <source>
        <dbReference type="ARBA" id="ARBA00012979"/>
    </source>
</evidence>
<evidence type="ECO:0000256" key="15">
    <source>
        <dbReference type="ARBA" id="ARBA00023268"/>
    </source>
</evidence>
<evidence type="ECO:0000256" key="1">
    <source>
        <dbReference type="ARBA" id="ARBA00004323"/>
    </source>
</evidence>
<keyword evidence="24" id="KW-1185">Reference proteome</keyword>
<evidence type="ECO:0000313" key="24">
    <source>
        <dbReference type="Proteomes" id="UP000054653"/>
    </source>
</evidence>
<reference evidence="23 24" key="1">
    <citation type="submission" date="2015-01" db="EMBL/GenBank/DDBJ databases">
        <title>Evolution of Trichinella species and genotypes.</title>
        <authorList>
            <person name="Korhonen P.K."/>
            <person name="Edoardo P."/>
            <person name="Giuseppe L.R."/>
            <person name="Gasser R.B."/>
        </authorList>
    </citation>
    <scope>NUCLEOTIDE SEQUENCE [LARGE SCALE GENOMIC DNA]</scope>
    <source>
        <strain evidence="23">ISS120</strain>
    </source>
</reference>
<dbReference type="Pfam" id="PF12062">
    <property type="entry name" value="HSNSD-CE"/>
    <property type="match status" value="1"/>
</dbReference>
<keyword evidence="7 19" id="KW-0812">Transmembrane</keyword>
<feature type="domain" description="Heparan sulphate-N-deacetylase deacetylase" evidence="21">
    <location>
        <begin position="313"/>
        <end position="418"/>
    </location>
</feature>
<gene>
    <name evidence="23" type="primary">sfl</name>
    <name evidence="23" type="ORF">T03_12382</name>
</gene>
<evidence type="ECO:0000256" key="11">
    <source>
        <dbReference type="ARBA" id="ARBA00023034"/>
    </source>
</evidence>
<evidence type="ECO:0000259" key="22">
    <source>
        <dbReference type="Pfam" id="PF25119"/>
    </source>
</evidence>
<dbReference type="AlphaFoldDB" id="A0A0V1CKR9"/>
<dbReference type="PANTHER" id="PTHR10605">
    <property type="entry name" value="HEPARAN SULFATE SULFOTRANSFERASE"/>
    <property type="match status" value="1"/>
</dbReference>
<evidence type="ECO:0000259" key="20">
    <source>
        <dbReference type="Pfam" id="PF00685"/>
    </source>
</evidence>
<dbReference type="GO" id="GO:0000139">
    <property type="term" value="C:Golgi membrane"/>
    <property type="evidence" value="ECO:0007669"/>
    <property type="project" value="UniProtKB-SubCell"/>
</dbReference>
<evidence type="ECO:0000256" key="19">
    <source>
        <dbReference type="SAM" id="Phobius"/>
    </source>
</evidence>
<dbReference type="EC" id="2.8.2.8" evidence="5"/>
<evidence type="ECO:0000256" key="4">
    <source>
        <dbReference type="ARBA" id="ARBA00010420"/>
    </source>
</evidence>
<proteinExistence type="inferred from homology"/>
<dbReference type="UniPathway" id="UPA00756"/>
<feature type="transmembrane region" description="Helical" evidence="19">
    <location>
        <begin position="29"/>
        <end position="46"/>
    </location>
</feature>
<keyword evidence="8" id="KW-0378">Hydrolase</keyword>
<comment type="pathway">
    <text evidence="2">Glycan metabolism; heparin biosynthesis.</text>
</comment>
<evidence type="ECO:0000256" key="7">
    <source>
        <dbReference type="ARBA" id="ARBA00022692"/>
    </source>
</evidence>
<keyword evidence="10 19" id="KW-1133">Transmembrane helix</keyword>
<keyword evidence="14" id="KW-0325">Glycoprotein</keyword>
<evidence type="ECO:0000256" key="10">
    <source>
        <dbReference type="ARBA" id="ARBA00022989"/>
    </source>
</evidence>
<keyword evidence="6 23" id="KW-0808">Transferase</keyword>
<dbReference type="GO" id="GO:0016787">
    <property type="term" value="F:hydrolase activity"/>
    <property type="evidence" value="ECO:0007669"/>
    <property type="project" value="UniProtKB-KW"/>
</dbReference>
<evidence type="ECO:0000256" key="12">
    <source>
        <dbReference type="ARBA" id="ARBA00023136"/>
    </source>
</evidence>
<keyword evidence="12 19" id="KW-0472">Membrane</keyword>
<evidence type="ECO:0000256" key="13">
    <source>
        <dbReference type="ARBA" id="ARBA00023157"/>
    </source>
</evidence>
<comment type="subcellular location">
    <subcellularLocation>
        <location evidence="1">Golgi apparatus membrane</location>
        <topology evidence="1">Single-pass type II membrane protein</topology>
    </subcellularLocation>
</comment>
<evidence type="ECO:0000256" key="17">
    <source>
        <dbReference type="PIRSR" id="PIRSR637359-2"/>
    </source>
</evidence>
<comment type="caution">
    <text evidence="23">The sequence shown here is derived from an EMBL/GenBank/DDBJ whole genome shotgun (WGS) entry which is preliminary data.</text>
</comment>
<evidence type="ECO:0000256" key="18">
    <source>
        <dbReference type="PIRSR" id="PIRSR637359-3"/>
    </source>
</evidence>
<dbReference type="UniPathway" id="UPA00862"/>
<name>A0A0V1CKR9_TRIBR</name>
<feature type="disulfide bond" evidence="18">
    <location>
        <begin position="784"/>
        <end position="794"/>
    </location>
</feature>
<dbReference type="InterPro" id="IPR021930">
    <property type="entry name" value="Heparan_SO4_deacetylase_dom"/>
</dbReference>
<keyword evidence="15" id="KW-0511">Multifunctional enzyme</keyword>
<dbReference type="Pfam" id="PF25119">
    <property type="entry name" value="HSNSD_N"/>
    <property type="match status" value="1"/>
</dbReference>
<dbReference type="GO" id="GO:0030210">
    <property type="term" value="P:heparin proteoglycan biosynthetic process"/>
    <property type="evidence" value="ECO:0007669"/>
    <property type="project" value="UniProtKB-UniPathway"/>
</dbReference>
<dbReference type="Proteomes" id="UP000054653">
    <property type="component" value="Unassembled WGS sequence"/>
</dbReference>
<dbReference type="InterPro" id="IPR037359">
    <property type="entry name" value="NST/OST"/>
</dbReference>
<evidence type="ECO:0000259" key="21">
    <source>
        <dbReference type="Pfam" id="PF12062"/>
    </source>
</evidence>
<evidence type="ECO:0000256" key="8">
    <source>
        <dbReference type="ARBA" id="ARBA00022801"/>
    </source>
</evidence>
<comment type="pathway">
    <text evidence="3">Glycan metabolism; heparan sulfate biosynthesis.</text>
</comment>